<feature type="active site" description="Proton donor/acceptor" evidence="2">
    <location>
        <position position="147"/>
    </location>
</feature>
<evidence type="ECO:0000256" key="1">
    <source>
        <dbReference type="ARBA" id="ARBA00022801"/>
    </source>
</evidence>
<feature type="active site" description="Acyl-thioester intermediate" evidence="2">
    <location>
        <position position="209"/>
    </location>
</feature>
<dbReference type="SUPFAM" id="SSF63817">
    <property type="entry name" value="Sortase"/>
    <property type="match status" value="1"/>
</dbReference>
<evidence type="ECO:0000256" key="3">
    <source>
        <dbReference type="SAM" id="Phobius"/>
    </source>
</evidence>
<gene>
    <name evidence="4" type="primary">srtC</name>
    <name evidence="4" type="ORF">NCTC11085_01654</name>
</gene>
<proteinExistence type="predicted"/>
<keyword evidence="3" id="KW-0472">Membrane</keyword>
<dbReference type="Pfam" id="PF04203">
    <property type="entry name" value="Sortase"/>
    <property type="match status" value="1"/>
</dbReference>
<keyword evidence="1" id="KW-0378">Hydrolase</keyword>
<dbReference type="Proteomes" id="UP000249623">
    <property type="component" value="Chromosome 1"/>
</dbReference>
<keyword evidence="3" id="KW-0812">Transmembrane</keyword>
<feature type="transmembrane region" description="Helical" evidence="3">
    <location>
        <begin position="242"/>
        <end position="264"/>
    </location>
</feature>
<dbReference type="RefSeq" id="WP_002923837.1">
    <property type="nucleotide sequence ID" value="NZ_CP071430.1"/>
</dbReference>
<reference evidence="4 5" key="1">
    <citation type="submission" date="2018-06" db="EMBL/GenBank/DDBJ databases">
        <authorList>
            <consortium name="Pathogen Informatics"/>
            <person name="Doyle S."/>
        </authorList>
    </citation>
    <scope>NUCLEOTIDE SEQUENCE [LARGE SCALE GENOMIC DNA]</scope>
    <source>
        <strain evidence="4 5">NCTC11085</strain>
    </source>
</reference>
<dbReference type="EMBL" id="LS483346">
    <property type="protein sequence ID" value="SQF35273.1"/>
    <property type="molecule type" value="Genomic_DNA"/>
</dbReference>
<dbReference type="Gene3D" id="2.40.260.10">
    <property type="entry name" value="Sortase"/>
    <property type="match status" value="1"/>
</dbReference>
<dbReference type="InterPro" id="IPR023365">
    <property type="entry name" value="Sortase_dom-sf"/>
</dbReference>
<dbReference type="GO" id="GO:0016787">
    <property type="term" value="F:hydrolase activity"/>
    <property type="evidence" value="ECO:0007669"/>
    <property type="project" value="UniProtKB-KW"/>
</dbReference>
<evidence type="ECO:0000313" key="4">
    <source>
        <dbReference type="EMBL" id="SQF35273.1"/>
    </source>
</evidence>
<evidence type="ECO:0000313" key="5">
    <source>
        <dbReference type="Proteomes" id="UP000249623"/>
    </source>
</evidence>
<accession>A0A2X3VVZ2</accession>
<dbReference type="CDD" id="cd05827">
    <property type="entry name" value="Sortase_C"/>
    <property type="match status" value="1"/>
</dbReference>
<keyword evidence="3" id="KW-1133">Transmembrane helix</keyword>
<dbReference type="NCBIfam" id="NF033745">
    <property type="entry name" value="class_C_sortase"/>
    <property type="match status" value="1"/>
</dbReference>
<dbReference type="InterPro" id="IPR042002">
    <property type="entry name" value="Sortase_C"/>
</dbReference>
<name>A0A2X3VVZ2_STRSA</name>
<evidence type="ECO:0000256" key="2">
    <source>
        <dbReference type="PIRSR" id="PIRSR605754-1"/>
    </source>
</evidence>
<dbReference type="SMR" id="A0A2X3VVZ2"/>
<dbReference type="InterPro" id="IPR005754">
    <property type="entry name" value="Sortase"/>
</dbReference>
<organism evidence="4 5">
    <name type="scientific">Streptococcus sanguinis</name>
    <dbReference type="NCBI Taxonomy" id="1305"/>
    <lineage>
        <taxon>Bacteria</taxon>
        <taxon>Bacillati</taxon>
        <taxon>Bacillota</taxon>
        <taxon>Bacilli</taxon>
        <taxon>Lactobacillales</taxon>
        <taxon>Streptococcaceae</taxon>
        <taxon>Streptococcus</taxon>
    </lineage>
</organism>
<sequence length="295" mass="33240">MKKHLINFLLILFLVSGIGLLLYPTVSELWNSYHQSQAISNYENKVEKLDTSKADEMREAAKFYNQTLEKGVVPNYRLSEEEKNNYNSLLDVTGTGIMAYVEIPKLGTNLPIYHGTDDAILQVAIGHIPGSSLPVGGQGTHSVISGHRGLPSAKLFTDIDKLKNGDRFMIHVLGKTITYQVDQTLTVEPEDISSLGIDPDQDYCTLVTCTPYGINSHRLLVRGHRVPNEKNISKSSKKRTDVIPWICIAIILLVLIFILLLLYVRRKKKRAELRRKTGLRSAVYRKQCKKGRHAK</sequence>
<protein>
    <submittedName>
        <fullName evidence="4">Sortase</fullName>
    </submittedName>
</protein>
<dbReference type="NCBIfam" id="TIGR01076">
    <property type="entry name" value="sortase_fam"/>
    <property type="match status" value="1"/>
</dbReference>
<dbReference type="AlphaFoldDB" id="A0A2X3VVZ2"/>